<gene>
    <name evidence="1" type="ORF">BCR43DRAFT_518548</name>
</gene>
<proteinExistence type="predicted"/>
<dbReference type="InParanoid" id="A0A1X2H182"/>
<sequence length="164" mass="18261">MKHTINIISDKSPVCEHNANLLARGIQARDPMCEVHIRDVAESLERAIQTSNSDYAEENAKAMSGAEALFGALSVFEKHVSKDPHCVEKGKRFGVLMTSKTTFDGPTPTKAHSIDQRLVERLAQIGYSHLPVCVERTEEDEEIQMAGGRFVDDVFPRTRSEAYT</sequence>
<keyword evidence="2" id="KW-1185">Reference proteome</keyword>
<evidence type="ECO:0000313" key="2">
    <source>
        <dbReference type="Proteomes" id="UP000242180"/>
    </source>
</evidence>
<organism evidence="1 2">
    <name type="scientific">Syncephalastrum racemosum</name>
    <name type="common">Filamentous fungus</name>
    <dbReference type="NCBI Taxonomy" id="13706"/>
    <lineage>
        <taxon>Eukaryota</taxon>
        <taxon>Fungi</taxon>
        <taxon>Fungi incertae sedis</taxon>
        <taxon>Mucoromycota</taxon>
        <taxon>Mucoromycotina</taxon>
        <taxon>Mucoromycetes</taxon>
        <taxon>Mucorales</taxon>
        <taxon>Syncephalastraceae</taxon>
        <taxon>Syncephalastrum</taxon>
    </lineage>
</organism>
<name>A0A1X2H182_SYNRA</name>
<reference evidence="1 2" key="1">
    <citation type="submission" date="2016-07" db="EMBL/GenBank/DDBJ databases">
        <title>Pervasive Adenine N6-methylation of Active Genes in Fungi.</title>
        <authorList>
            <consortium name="DOE Joint Genome Institute"/>
            <person name="Mondo S.J."/>
            <person name="Dannebaum R.O."/>
            <person name="Kuo R.C."/>
            <person name="Labutti K."/>
            <person name="Haridas S."/>
            <person name="Kuo A."/>
            <person name="Salamov A."/>
            <person name="Ahrendt S.R."/>
            <person name="Lipzen A."/>
            <person name="Sullivan W."/>
            <person name="Andreopoulos W.B."/>
            <person name="Clum A."/>
            <person name="Lindquist E."/>
            <person name="Daum C."/>
            <person name="Ramamoorthy G.K."/>
            <person name="Gryganskyi A."/>
            <person name="Culley D."/>
            <person name="Magnuson J.K."/>
            <person name="James T.Y."/>
            <person name="O'Malley M.A."/>
            <person name="Stajich J.E."/>
            <person name="Spatafora J.W."/>
            <person name="Visel A."/>
            <person name="Grigoriev I.V."/>
        </authorList>
    </citation>
    <scope>NUCLEOTIDE SEQUENCE [LARGE SCALE GENOMIC DNA]</scope>
    <source>
        <strain evidence="1 2">NRRL 2496</strain>
    </source>
</reference>
<accession>A0A1X2H182</accession>
<comment type="caution">
    <text evidence="1">The sequence shown here is derived from an EMBL/GenBank/DDBJ whole genome shotgun (WGS) entry which is preliminary data.</text>
</comment>
<dbReference type="Proteomes" id="UP000242180">
    <property type="component" value="Unassembled WGS sequence"/>
</dbReference>
<protein>
    <submittedName>
        <fullName evidence="1">Uncharacterized protein</fullName>
    </submittedName>
</protein>
<dbReference type="EMBL" id="MCGN01000011">
    <property type="protein sequence ID" value="ORY91168.1"/>
    <property type="molecule type" value="Genomic_DNA"/>
</dbReference>
<evidence type="ECO:0000313" key="1">
    <source>
        <dbReference type="EMBL" id="ORY91168.1"/>
    </source>
</evidence>
<dbReference type="OrthoDB" id="2349213at2759"/>
<dbReference type="OMA" id="MKHTINI"/>
<dbReference type="AlphaFoldDB" id="A0A1X2H182"/>